<dbReference type="eggNOG" id="ENOG502TK8P">
    <property type="taxonomic scope" value="Eukaryota"/>
</dbReference>
<dbReference type="PANTHER" id="PTHR23014:SF1">
    <property type="entry name" value="DUF38 DOMAIN-CONTAINING PROTEIN-RELATED"/>
    <property type="match status" value="1"/>
</dbReference>
<keyword evidence="2" id="KW-1185">Reference proteome</keyword>
<evidence type="ECO:0000259" key="1">
    <source>
        <dbReference type="PROSITE" id="PS50181"/>
    </source>
</evidence>
<protein>
    <submittedName>
        <fullName evidence="3">F-box domain-containing protein</fullName>
    </submittedName>
</protein>
<dbReference type="Pfam" id="PF00646">
    <property type="entry name" value="F-box"/>
    <property type="match status" value="1"/>
</dbReference>
<dbReference type="AlphaFoldDB" id="A0A1I7UTG6"/>
<dbReference type="PANTHER" id="PTHR23014">
    <property type="entry name" value="F-BOX A PROTEIN"/>
    <property type="match status" value="1"/>
</dbReference>
<accession>A0A1I7UTG6</accession>
<evidence type="ECO:0000313" key="2">
    <source>
        <dbReference type="Proteomes" id="UP000095282"/>
    </source>
</evidence>
<evidence type="ECO:0000313" key="3">
    <source>
        <dbReference type="WBParaSite" id="Csp11.Scaffold630.g19184.t1"/>
    </source>
</evidence>
<reference evidence="3" key="1">
    <citation type="submission" date="2016-11" db="UniProtKB">
        <authorList>
            <consortium name="WormBaseParasite"/>
        </authorList>
    </citation>
    <scope>IDENTIFICATION</scope>
</reference>
<dbReference type="Proteomes" id="UP000095282">
    <property type="component" value="Unplaced"/>
</dbReference>
<feature type="domain" description="F-box" evidence="1">
    <location>
        <begin position="23"/>
        <end position="72"/>
    </location>
</feature>
<dbReference type="InterPro" id="IPR002900">
    <property type="entry name" value="DUF38/FTH_CAE_spp"/>
</dbReference>
<dbReference type="Pfam" id="PF01827">
    <property type="entry name" value="FTH"/>
    <property type="match status" value="1"/>
</dbReference>
<proteinExistence type="predicted"/>
<organism evidence="2 3">
    <name type="scientific">Caenorhabditis tropicalis</name>
    <dbReference type="NCBI Taxonomy" id="1561998"/>
    <lineage>
        <taxon>Eukaryota</taxon>
        <taxon>Metazoa</taxon>
        <taxon>Ecdysozoa</taxon>
        <taxon>Nematoda</taxon>
        <taxon>Chromadorea</taxon>
        <taxon>Rhabditida</taxon>
        <taxon>Rhabditina</taxon>
        <taxon>Rhabditomorpha</taxon>
        <taxon>Rhabditoidea</taxon>
        <taxon>Rhabditidae</taxon>
        <taxon>Peloderinae</taxon>
        <taxon>Caenorhabditis</taxon>
    </lineage>
</organism>
<dbReference type="InterPro" id="IPR001810">
    <property type="entry name" value="F-box_dom"/>
</dbReference>
<sequence length="324" mass="38519">MYSLFEAFCCQKEKSKSDHDDQNIGLLDMPDLVMRETLANCDLMSILRLTKVCRALYHFISRSPQSTKVNSLRVSVREDEVHVYMYYFKPYYETILIRFHYNENGCFVVRNQVERFLRNEDFVSIACMNLNFCIRYIGTLLRFEIDQYQSDGFPSDFKASRWNRLQSAFCGFKRSPLPLPSQDEITNRVVDTIESCLQFRRRPIKVSTLTMSLKEPYPNFLNLIDPKSLDHLSIWKFQKFPEFDARRLINLWTLRLSATFSNPIQDFFHIKNVYLTVESISKEEVLEIKEARYSASSHHRTSFSAFYDSFYYSTYTNNHNVRKF</sequence>
<dbReference type="WBParaSite" id="Csp11.Scaffold630.g19184.t1">
    <property type="protein sequence ID" value="Csp11.Scaffold630.g19184.t1"/>
    <property type="gene ID" value="Csp11.Scaffold630.g19184"/>
</dbReference>
<name>A0A1I7UTG6_9PELO</name>
<dbReference type="PROSITE" id="PS50181">
    <property type="entry name" value="FBOX"/>
    <property type="match status" value="1"/>
</dbReference>